<reference evidence="1" key="1">
    <citation type="submission" date="2021-04" db="EMBL/GenBank/DDBJ databases">
        <title>Oceanospirillales bacteria with DddD are important DMSP degraders in coastal seawater.</title>
        <authorList>
            <person name="Liu J."/>
        </authorList>
    </citation>
    <scope>NUCLEOTIDE SEQUENCE</scope>
    <source>
        <strain evidence="1">GY6</strain>
    </source>
</reference>
<name>A0ABY5GVP5_9GAMM</name>
<gene>
    <name evidence="1" type="ORF">KDX31_02265</name>
</gene>
<evidence type="ECO:0000313" key="1">
    <source>
        <dbReference type="EMBL" id="UTW03878.1"/>
    </source>
</evidence>
<dbReference type="EMBL" id="CP073344">
    <property type="protein sequence ID" value="UTW03878.1"/>
    <property type="molecule type" value="Genomic_DNA"/>
</dbReference>
<sequence>MFSLTGVFDEHQSDLKWLKYRLITFSAVYTGCLSIAVVDTPHRQQEDLSVFPDKSL</sequence>
<dbReference type="Proteomes" id="UP001059950">
    <property type="component" value="Chromosome"/>
</dbReference>
<proteinExistence type="predicted"/>
<keyword evidence="2" id="KW-1185">Reference proteome</keyword>
<evidence type="ECO:0000313" key="2">
    <source>
        <dbReference type="Proteomes" id="UP001059950"/>
    </source>
</evidence>
<organism evidence="1 2">
    <name type="scientific">Amphritea atlantica</name>
    <dbReference type="NCBI Taxonomy" id="355243"/>
    <lineage>
        <taxon>Bacteria</taxon>
        <taxon>Pseudomonadati</taxon>
        <taxon>Pseudomonadota</taxon>
        <taxon>Gammaproteobacteria</taxon>
        <taxon>Oceanospirillales</taxon>
        <taxon>Oceanospirillaceae</taxon>
        <taxon>Amphritea</taxon>
    </lineage>
</organism>
<accession>A0ABY5GVP5</accession>
<protein>
    <submittedName>
        <fullName evidence="1">Uncharacterized protein</fullName>
    </submittedName>
</protein>